<protein>
    <submittedName>
        <fullName evidence="3">Uncharacterized protein</fullName>
    </submittedName>
</protein>
<evidence type="ECO:0000313" key="3">
    <source>
        <dbReference type="EMBL" id="MDS0281988.1"/>
    </source>
</evidence>
<feature type="transmembrane region" description="Helical" evidence="2">
    <location>
        <begin position="541"/>
        <end position="558"/>
    </location>
</feature>
<comment type="caution">
    <text evidence="3">The sequence shown here is derived from an EMBL/GenBank/DDBJ whole genome shotgun (WGS) entry which is preliminary data.</text>
</comment>
<dbReference type="Proteomes" id="UP001268864">
    <property type="component" value="Unassembled WGS sequence"/>
</dbReference>
<feature type="transmembrane region" description="Helical" evidence="2">
    <location>
        <begin position="168"/>
        <end position="190"/>
    </location>
</feature>
<feature type="transmembrane region" description="Helical" evidence="2">
    <location>
        <begin position="227"/>
        <end position="244"/>
    </location>
</feature>
<gene>
    <name evidence="3" type="ORF">NDI86_07610</name>
</gene>
<feature type="transmembrane region" description="Helical" evidence="2">
    <location>
        <begin position="603"/>
        <end position="619"/>
    </location>
</feature>
<organism evidence="3 4">
    <name type="scientific">Haloarcula onubensis</name>
    <dbReference type="NCBI Taxonomy" id="2950539"/>
    <lineage>
        <taxon>Archaea</taxon>
        <taxon>Methanobacteriati</taxon>
        <taxon>Methanobacteriota</taxon>
        <taxon>Stenosarchaea group</taxon>
        <taxon>Halobacteria</taxon>
        <taxon>Halobacteriales</taxon>
        <taxon>Haloarculaceae</taxon>
        <taxon>Haloarcula</taxon>
    </lineage>
</organism>
<evidence type="ECO:0000313" key="4">
    <source>
        <dbReference type="Proteomes" id="UP001268864"/>
    </source>
</evidence>
<keyword evidence="2" id="KW-0472">Membrane</keyword>
<accession>A0ABU2FMK6</accession>
<feature type="transmembrane region" description="Helical" evidence="2">
    <location>
        <begin position="202"/>
        <end position="221"/>
    </location>
</feature>
<reference evidence="3 4" key="1">
    <citation type="submission" date="2022-06" db="EMBL/GenBank/DDBJ databases">
        <title>Halomicroarcula sp. a new haloarchaeum isolate from saline soil.</title>
        <authorList>
            <person name="Strakova D."/>
            <person name="Galisteo C."/>
            <person name="Sanchez-Porro C."/>
            <person name="Ventosa A."/>
        </authorList>
    </citation>
    <scope>NUCLEOTIDE SEQUENCE [LARGE SCALE GENOMIC DNA]</scope>
    <source>
        <strain evidence="3 4">S3CR25-11</strain>
    </source>
</reference>
<sequence>MSDGLRRRLVAVGQWCFGDRPGLVLWLGLVCWFGLTWRVGFFIQDTYAMGNTLVALADGQLHVTELRYSLTFGSQPGLYQYQGRAYGRNYGMLALAVPLVWALETGATVVAPRLLLAGLWTGLGLALVTQVAEFDRFDRDRTRAVGSLLVALLFVASVLTATDLPADRLALAALQLSTMLAAATAGLVLYRLVDRFHGRRAGLAAGLALGIATPLGFWATLPKRHTVVATLVLGVVYAFAVSRTREGDAALRARAGAYALAGYITWIHAFEALFVVAVLAAVDLLTARDRSVRTLAVVGLVLLVASTPMLATNYAISGNPAQPPRLLPGIDYDAEFAPEQADPGSGPADGAGATPAGGGTPVRTETAAGGRTNTTTVGGGASPSETSSGTATGGAGGPAPPSPLDILGGAVGTVSAIAATVSAFAGEAIVGGLAVLTQPQRLWHTFVRSGTIPSVNYAKNGYEVIDLSVLEAMPLLGALVALPALVGRRLRSLDTPSLGAFDPRRLSAVRQTDLLVVSLAAVMTVAYLPRLPLFSTLTVRYLHPVFALGAYGVWRVPAVRAAVSDSRWAVGSYLGALAFALAVLVGGTVRLDLAVGEAVQYNALWNLAAATVCGAAVLGRTAGVDRISDRVVAVAVALPVGFASASLLLSALVYFRYGTYALDLVRVVADLLPAL</sequence>
<evidence type="ECO:0000256" key="1">
    <source>
        <dbReference type="SAM" id="MobiDB-lite"/>
    </source>
</evidence>
<feature type="transmembrane region" description="Helical" evidence="2">
    <location>
        <begin position="512"/>
        <end position="529"/>
    </location>
</feature>
<feature type="transmembrane region" description="Helical" evidence="2">
    <location>
        <begin position="144"/>
        <end position="162"/>
    </location>
</feature>
<feature type="transmembrane region" description="Helical" evidence="2">
    <location>
        <begin position="23"/>
        <end position="43"/>
    </location>
</feature>
<dbReference type="RefSeq" id="WP_310899823.1">
    <property type="nucleotide sequence ID" value="NZ_JAMQOS010000002.1"/>
</dbReference>
<keyword evidence="4" id="KW-1185">Reference proteome</keyword>
<proteinExistence type="predicted"/>
<keyword evidence="2" id="KW-1133">Transmembrane helix</keyword>
<keyword evidence="2" id="KW-0812">Transmembrane</keyword>
<feature type="compositionally biased region" description="Low complexity" evidence="1">
    <location>
        <begin position="364"/>
        <end position="390"/>
    </location>
</feature>
<feature type="transmembrane region" description="Helical" evidence="2">
    <location>
        <begin position="114"/>
        <end position="132"/>
    </location>
</feature>
<feature type="region of interest" description="Disordered" evidence="1">
    <location>
        <begin position="336"/>
        <end position="401"/>
    </location>
</feature>
<feature type="transmembrane region" description="Helical" evidence="2">
    <location>
        <begin position="294"/>
        <end position="316"/>
    </location>
</feature>
<feature type="transmembrane region" description="Helical" evidence="2">
    <location>
        <begin position="256"/>
        <end position="282"/>
    </location>
</feature>
<evidence type="ECO:0000256" key="2">
    <source>
        <dbReference type="SAM" id="Phobius"/>
    </source>
</evidence>
<dbReference type="EMBL" id="JAMQOS010000002">
    <property type="protein sequence ID" value="MDS0281988.1"/>
    <property type="molecule type" value="Genomic_DNA"/>
</dbReference>
<name>A0ABU2FMK6_9EURY</name>
<feature type="compositionally biased region" description="Low complexity" evidence="1">
    <location>
        <begin position="341"/>
        <end position="354"/>
    </location>
</feature>
<feature type="transmembrane region" description="Helical" evidence="2">
    <location>
        <begin position="570"/>
        <end position="591"/>
    </location>
</feature>
<feature type="transmembrane region" description="Helical" evidence="2">
    <location>
        <begin position="631"/>
        <end position="655"/>
    </location>
</feature>